<dbReference type="PROSITE" id="PS51480">
    <property type="entry name" value="DHAL"/>
    <property type="match status" value="1"/>
</dbReference>
<evidence type="ECO:0000313" key="9">
    <source>
        <dbReference type="Proteomes" id="UP000570595"/>
    </source>
</evidence>
<feature type="domain" description="DhaL" evidence="5">
    <location>
        <begin position="359"/>
        <end position="544"/>
    </location>
</feature>
<dbReference type="GO" id="GO:0005829">
    <property type="term" value="C:cytosol"/>
    <property type="evidence" value="ECO:0007669"/>
    <property type="project" value="TreeGrafter"/>
</dbReference>
<dbReference type="Pfam" id="PF02734">
    <property type="entry name" value="Dak2"/>
    <property type="match status" value="1"/>
</dbReference>
<dbReference type="SMART" id="SM01120">
    <property type="entry name" value="Dak2"/>
    <property type="match status" value="1"/>
</dbReference>
<keyword evidence="4" id="KW-0067">ATP-binding</keyword>
<dbReference type="GO" id="GO:0019563">
    <property type="term" value="P:glycerol catabolic process"/>
    <property type="evidence" value="ECO:0007669"/>
    <property type="project" value="TreeGrafter"/>
</dbReference>
<dbReference type="Gene3D" id="1.25.40.340">
    <property type="match status" value="1"/>
</dbReference>
<dbReference type="Pfam" id="PF02733">
    <property type="entry name" value="Dak1"/>
    <property type="match status" value="1"/>
</dbReference>
<protein>
    <recommendedName>
        <fullName evidence="11">Dihydroxyacetone kinase 2</fullName>
    </recommendedName>
</protein>
<dbReference type="Gene3D" id="3.30.1180.20">
    <property type="entry name" value="Dihydroxyacetone kinase, domain 2"/>
    <property type="match status" value="1"/>
</dbReference>
<organism evidence="7 10">
    <name type="scientific">Perkinsus olseni</name>
    <name type="common">Perkinsus atlanticus</name>
    <dbReference type="NCBI Taxonomy" id="32597"/>
    <lineage>
        <taxon>Eukaryota</taxon>
        <taxon>Sar</taxon>
        <taxon>Alveolata</taxon>
        <taxon>Perkinsozoa</taxon>
        <taxon>Perkinsea</taxon>
        <taxon>Perkinsida</taxon>
        <taxon>Perkinsidae</taxon>
        <taxon>Perkinsus</taxon>
    </lineage>
</organism>
<gene>
    <name evidence="7" type="ORF">FOL46_007569</name>
    <name evidence="8" type="ORF">FOZ61_005997</name>
</gene>
<accession>A0A7J6LD09</accession>
<dbReference type="OrthoDB" id="1724672at2759"/>
<dbReference type="Proteomes" id="UP000572268">
    <property type="component" value="Unassembled WGS sequence"/>
</dbReference>
<dbReference type="EMBL" id="JABANN010000540">
    <property type="protein sequence ID" value="KAF4657099.1"/>
    <property type="molecule type" value="Genomic_DNA"/>
</dbReference>
<comment type="caution">
    <text evidence="7">The sequence shown here is derived from an EMBL/GenBank/DDBJ whole genome shotgun (WGS) entry which is preliminary data.</text>
</comment>
<dbReference type="Proteomes" id="UP000570595">
    <property type="component" value="Unassembled WGS sequence"/>
</dbReference>
<evidence type="ECO:0000256" key="1">
    <source>
        <dbReference type="ARBA" id="ARBA00022679"/>
    </source>
</evidence>
<feature type="domain" description="DhaK" evidence="6">
    <location>
        <begin position="8"/>
        <end position="329"/>
    </location>
</feature>
<evidence type="ECO:0000313" key="10">
    <source>
        <dbReference type="Proteomes" id="UP000572268"/>
    </source>
</evidence>
<keyword evidence="1" id="KW-0808">Transferase</keyword>
<evidence type="ECO:0000256" key="2">
    <source>
        <dbReference type="ARBA" id="ARBA00022741"/>
    </source>
</evidence>
<dbReference type="EMBL" id="JABAHT010000332">
    <property type="protein sequence ID" value="KAF4657899.1"/>
    <property type="molecule type" value="Genomic_DNA"/>
</dbReference>
<dbReference type="SUPFAM" id="SSF82549">
    <property type="entry name" value="DAK1/DegV-like"/>
    <property type="match status" value="1"/>
</dbReference>
<evidence type="ECO:0000256" key="3">
    <source>
        <dbReference type="ARBA" id="ARBA00022777"/>
    </source>
</evidence>
<dbReference type="InterPro" id="IPR036117">
    <property type="entry name" value="DhaL_dom_sf"/>
</dbReference>
<evidence type="ECO:0000256" key="4">
    <source>
        <dbReference type="ARBA" id="ARBA00022840"/>
    </source>
</evidence>
<dbReference type="InterPro" id="IPR004007">
    <property type="entry name" value="DhaL_dom"/>
</dbReference>
<dbReference type="PANTHER" id="PTHR28629:SF4">
    <property type="entry name" value="TRIOKINASE_FMN CYCLASE"/>
    <property type="match status" value="1"/>
</dbReference>
<proteinExistence type="predicted"/>
<sequence>MAHCFLNSKDKFVSDALDGLVATSGGSIARLVTADKDTQVIVRTDWAKDRVAVISGGGSGHEPTHPGFVGKGMLTAAVCGSIFASPSVSAILSTIVHVTGDAGCLLVVKNYTGDRLNFGLAREIARSKYALKVEMVIVSDDIAIPGSAQPRGIAGTLFVHKIAGAMAESGASLEEVSKVGHGAAQGAMSIGVALSDCNMPGERVKANRVAAGTMEVGLGIHGESGAATVPTQTADGTVDLLLGKLREAARVQGKSLDRTALLVNNLGTCMPAEMDIIASHAVASLRPNLVVGPGALMTSLDMHGFSLTVLPLTDELESLLKAPTAVASWPAARAPSPGRTIHTEKIASDTAKFVPSQNPLYQSRVEAACNAIISAEGELNALDGAVGDGDCGSTLSAGARAILADSPQAPFGDTGELASWLAEASSRIGGSSGVLAAIFFTAVAKAGDCSADAIKAGVEAMTFYGGASVGSRTAMDALIPFANALSAGQSIEEAADAAQKGADSTAAMAAASHGRSANVPAEALRGRADPGAAAVAKVVNAVANIQK</sequence>
<evidence type="ECO:0008006" key="11">
    <source>
        <dbReference type="Google" id="ProtNLM"/>
    </source>
</evidence>
<evidence type="ECO:0000313" key="7">
    <source>
        <dbReference type="EMBL" id="KAF4657099.1"/>
    </source>
</evidence>
<evidence type="ECO:0000313" key="8">
    <source>
        <dbReference type="EMBL" id="KAF4657899.1"/>
    </source>
</evidence>
<dbReference type="AlphaFoldDB" id="A0A7J6LD09"/>
<reference evidence="9 10" key="1">
    <citation type="submission" date="2020-04" db="EMBL/GenBank/DDBJ databases">
        <title>Perkinsus olseni comparative genomics.</title>
        <authorList>
            <person name="Bogema D.R."/>
        </authorList>
    </citation>
    <scope>NUCLEOTIDE SEQUENCE [LARGE SCALE GENOMIC DNA]</scope>
    <source>
        <strain evidence="8">ATCC PRA-179</strain>
        <strain evidence="7">ATCC PRA-31</strain>
    </source>
</reference>
<dbReference type="Gene3D" id="3.40.50.10440">
    <property type="entry name" value="Dihydroxyacetone kinase, domain 1"/>
    <property type="match status" value="1"/>
</dbReference>
<keyword evidence="3" id="KW-0418">Kinase</keyword>
<dbReference type="PANTHER" id="PTHR28629">
    <property type="entry name" value="TRIOKINASE/FMN CYCLASE"/>
    <property type="match status" value="1"/>
</dbReference>
<dbReference type="FunFam" id="3.40.50.10440:FF:000001">
    <property type="entry name" value="Dihydroxyacetone kinase, DhaK subunit"/>
    <property type="match status" value="1"/>
</dbReference>
<evidence type="ECO:0000259" key="5">
    <source>
        <dbReference type="PROSITE" id="PS51480"/>
    </source>
</evidence>
<dbReference type="InterPro" id="IPR004006">
    <property type="entry name" value="DhaK_dom"/>
</dbReference>
<dbReference type="GO" id="GO:0005524">
    <property type="term" value="F:ATP binding"/>
    <property type="evidence" value="ECO:0007669"/>
    <property type="project" value="UniProtKB-KW"/>
</dbReference>
<name>A0A7J6LD09_PEROL</name>
<dbReference type="InterPro" id="IPR050861">
    <property type="entry name" value="Dihydroxyacetone_Kinase"/>
</dbReference>
<keyword evidence="2" id="KW-0547">Nucleotide-binding</keyword>
<dbReference type="SUPFAM" id="SSF101473">
    <property type="entry name" value="DhaL-like"/>
    <property type="match status" value="1"/>
</dbReference>
<dbReference type="PROSITE" id="PS51481">
    <property type="entry name" value="DHAK"/>
    <property type="match status" value="1"/>
</dbReference>
<dbReference type="GO" id="GO:0004371">
    <property type="term" value="F:glycerone kinase activity"/>
    <property type="evidence" value="ECO:0007669"/>
    <property type="project" value="InterPro"/>
</dbReference>
<evidence type="ECO:0000259" key="6">
    <source>
        <dbReference type="PROSITE" id="PS51481"/>
    </source>
</evidence>